<evidence type="ECO:0008006" key="4">
    <source>
        <dbReference type="Google" id="ProtNLM"/>
    </source>
</evidence>
<gene>
    <name evidence="2" type="ORF">KM029_15325</name>
</gene>
<feature type="chain" id="PRO_5046209067" description="PorT family protein" evidence="1">
    <location>
        <begin position="21"/>
        <end position="217"/>
    </location>
</feature>
<name>A0ABX8GU39_9BACT</name>
<evidence type="ECO:0000256" key="1">
    <source>
        <dbReference type="SAM" id="SignalP"/>
    </source>
</evidence>
<keyword evidence="3" id="KW-1185">Reference proteome</keyword>
<dbReference type="Proteomes" id="UP000682802">
    <property type="component" value="Chromosome 1"/>
</dbReference>
<sequence>MNKNIILSVYLCLLAITSHAQKNKWEKDFDRYWDKAVFSFGVTASLPDYSILTNGVSSISAKPGVSFGIHYRTSLAKYFSLTMGAEFNQLQAAFHAEALTEPKYQLKESNISIPLTVNPVLPIFRWLALTGELGVVYTHRIKSIIYTPTDEQNIAHSNKDKSAPFMRSDIAMRCGIGFRFGKYVEIIGEGNLGLLDMDNTGSQIYNRYGTVKTNFIF</sequence>
<feature type="signal peptide" evidence="1">
    <location>
        <begin position="1"/>
        <end position="20"/>
    </location>
</feature>
<dbReference type="RefSeq" id="WP_144074073.1">
    <property type="nucleotide sequence ID" value="NZ_CP076128.1"/>
</dbReference>
<proteinExistence type="predicted"/>
<accession>A0ABX8GU39</accession>
<keyword evidence="1" id="KW-0732">Signal</keyword>
<organism evidence="2 3">
    <name type="scientific">Flammeovirga kamogawensis</name>
    <dbReference type="NCBI Taxonomy" id="373891"/>
    <lineage>
        <taxon>Bacteria</taxon>
        <taxon>Pseudomonadati</taxon>
        <taxon>Bacteroidota</taxon>
        <taxon>Cytophagia</taxon>
        <taxon>Cytophagales</taxon>
        <taxon>Flammeovirgaceae</taxon>
        <taxon>Flammeovirga</taxon>
    </lineage>
</organism>
<dbReference type="EMBL" id="CP076128">
    <property type="protein sequence ID" value="QWG06667.1"/>
    <property type="molecule type" value="Genomic_DNA"/>
</dbReference>
<evidence type="ECO:0000313" key="3">
    <source>
        <dbReference type="Proteomes" id="UP000682802"/>
    </source>
</evidence>
<reference evidence="2 3" key="1">
    <citation type="submission" date="2021-05" db="EMBL/GenBank/DDBJ databases">
        <title>Comparative genomic studies on the polysaccharide-degrading batcterial strains of the Flammeovirga genus.</title>
        <authorList>
            <person name="Zewei F."/>
            <person name="Zheng Z."/>
            <person name="Yu L."/>
            <person name="Ruyue G."/>
            <person name="Yanhong M."/>
            <person name="Yuanyuan C."/>
            <person name="Jingyan G."/>
            <person name="Wenjun H."/>
        </authorList>
    </citation>
    <scope>NUCLEOTIDE SEQUENCE [LARGE SCALE GENOMIC DNA]</scope>
    <source>
        <strain evidence="2 3">YS10</strain>
    </source>
</reference>
<protein>
    <recommendedName>
        <fullName evidence="4">PorT family protein</fullName>
    </recommendedName>
</protein>
<evidence type="ECO:0000313" key="2">
    <source>
        <dbReference type="EMBL" id="QWG06667.1"/>
    </source>
</evidence>